<name>A0A0T9SXX4_YERAL</name>
<feature type="chain" id="PRO_5006697193" evidence="1">
    <location>
        <begin position="22"/>
        <end position="261"/>
    </location>
</feature>
<dbReference type="NCBIfam" id="NF010452">
    <property type="entry name" value="PRK13879.1"/>
    <property type="match status" value="1"/>
</dbReference>
<dbReference type="Proteomes" id="UP000041595">
    <property type="component" value="Unassembled WGS sequence"/>
</dbReference>
<dbReference type="SUPFAM" id="SSF101082">
    <property type="entry name" value="Typo IV secretion system protein TraC"/>
    <property type="match status" value="1"/>
</dbReference>
<protein>
    <submittedName>
        <fullName evidence="2">Conjugal transfer protein TrbJ</fullName>
    </submittedName>
</protein>
<evidence type="ECO:0000256" key="1">
    <source>
        <dbReference type="SAM" id="SignalP"/>
    </source>
</evidence>
<accession>A0A0T9SXX4</accession>
<feature type="signal peptide" evidence="1">
    <location>
        <begin position="1"/>
        <end position="21"/>
    </location>
</feature>
<dbReference type="NCBIfam" id="TIGR02780">
    <property type="entry name" value="TrbJ_Ti"/>
    <property type="match status" value="1"/>
</dbReference>
<reference evidence="2 3" key="1">
    <citation type="submission" date="2015-03" db="EMBL/GenBank/DDBJ databases">
        <authorList>
            <person name="Murphy D."/>
        </authorList>
    </citation>
    <scope>NUCLEOTIDE SEQUENCE [LARGE SCALE GENOMIC DNA]</scope>
    <source>
        <strain evidence="2 3">IP06005</strain>
    </source>
</reference>
<dbReference type="RefSeq" id="WP_042839987.1">
    <property type="nucleotide sequence ID" value="NZ_CABHPY010000109.1"/>
</dbReference>
<dbReference type="eggNOG" id="COG5314">
    <property type="taxonomic scope" value="Bacteria"/>
</dbReference>
<organism evidence="2 3">
    <name type="scientific">Yersinia aldovae</name>
    <dbReference type="NCBI Taxonomy" id="29483"/>
    <lineage>
        <taxon>Bacteria</taxon>
        <taxon>Pseudomonadati</taxon>
        <taxon>Pseudomonadota</taxon>
        <taxon>Gammaproteobacteria</taxon>
        <taxon>Enterobacterales</taxon>
        <taxon>Yersiniaceae</taxon>
        <taxon>Yersinia</taxon>
    </lineage>
</organism>
<sequence length="261" mass="28691">MHCTKLAIATKFTLVIFMASTAVFPVSKIQAAGAGIPVMDVTNLSQNIMTAMESVAQTLKQIEQYKTQLQQYENMLQNTAAPAAYIWDQANSTINQLMGAIDTLSYYKQQVGNIDAYLAKYQNINFYRTSPCFSSNSCTPEQMQIMLNSQTYGSEAQKRANDAVLRGVDQQQTALQNDARQLVHLQQQAQGATGQMAAIQYANQLASAQTNQLLQIRGLLVAQQNADATRSAVITDREAQQAAASLHLRRGSFKKSPPGSW</sequence>
<dbReference type="EMBL" id="CQEJ01000001">
    <property type="protein sequence ID" value="CNK47321.1"/>
    <property type="molecule type" value="Genomic_DNA"/>
</dbReference>
<gene>
    <name evidence="2" type="ORF">ERS137965_00180</name>
</gene>
<proteinExistence type="predicted"/>
<dbReference type="AlphaFoldDB" id="A0A0T9SXX4"/>
<evidence type="ECO:0000313" key="3">
    <source>
        <dbReference type="Proteomes" id="UP000041595"/>
    </source>
</evidence>
<dbReference type="InterPro" id="IPR014147">
    <property type="entry name" value="T4SS_TrbJ"/>
</dbReference>
<keyword evidence="1" id="KW-0732">Signal</keyword>
<evidence type="ECO:0000313" key="2">
    <source>
        <dbReference type="EMBL" id="CNK47321.1"/>
    </source>
</evidence>